<dbReference type="InterPro" id="IPR055570">
    <property type="entry name" value="DUF7146"/>
</dbReference>
<dbReference type="Proteomes" id="UP000193391">
    <property type="component" value="Unassembled WGS sequence"/>
</dbReference>
<keyword evidence="13" id="KW-1185">Reference proteome</keyword>
<dbReference type="Pfam" id="PF23639">
    <property type="entry name" value="DUF7146"/>
    <property type="match status" value="1"/>
</dbReference>
<dbReference type="InterPro" id="IPR050219">
    <property type="entry name" value="DnaG_primase"/>
</dbReference>
<evidence type="ECO:0000313" key="12">
    <source>
        <dbReference type="EMBL" id="OSQ39006.1"/>
    </source>
</evidence>
<keyword evidence="5" id="KW-0235">DNA replication</keyword>
<dbReference type="AlphaFoldDB" id="A0A1Y2L199"/>
<evidence type="ECO:0000256" key="2">
    <source>
        <dbReference type="ARBA" id="ARBA00022515"/>
    </source>
</evidence>
<keyword evidence="4" id="KW-0548">Nucleotidyltransferase</keyword>
<dbReference type="GO" id="GO:0005737">
    <property type="term" value="C:cytoplasm"/>
    <property type="evidence" value="ECO:0007669"/>
    <property type="project" value="TreeGrafter"/>
</dbReference>
<comment type="caution">
    <text evidence="12">The sequence shown here is derived from an EMBL/GenBank/DDBJ whole genome shotgun (WGS) entry which is preliminary data.</text>
</comment>
<dbReference type="PANTHER" id="PTHR30313">
    <property type="entry name" value="DNA PRIMASE"/>
    <property type="match status" value="1"/>
</dbReference>
<name>A0A1Y2L199_9PROT</name>
<dbReference type="GO" id="GO:1990077">
    <property type="term" value="C:primosome complex"/>
    <property type="evidence" value="ECO:0007669"/>
    <property type="project" value="UniProtKB-KW"/>
</dbReference>
<dbReference type="GO" id="GO:0000428">
    <property type="term" value="C:DNA-directed RNA polymerase complex"/>
    <property type="evidence" value="ECO:0007669"/>
    <property type="project" value="UniProtKB-KW"/>
</dbReference>
<keyword evidence="6" id="KW-0479">Metal-binding</keyword>
<dbReference type="SUPFAM" id="SSF57783">
    <property type="entry name" value="Zinc beta-ribbon"/>
    <property type="match status" value="1"/>
</dbReference>
<feature type="compositionally biased region" description="Basic and acidic residues" evidence="10">
    <location>
        <begin position="294"/>
        <end position="304"/>
    </location>
</feature>
<dbReference type="GO" id="GO:0003899">
    <property type="term" value="F:DNA-directed RNA polymerase activity"/>
    <property type="evidence" value="ECO:0007669"/>
    <property type="project" value="InterPro"/>
</dbReference>
<dbReference type="STRING" id="1293891.TMES_09940"/>
<evidence type="ECO:0000256" key="9">
    <source>
        <dbReference type="ARBA" id="ARBA00023163"/>
    </source>
</evidence>
<evidence type="ECO:0000256" key="8">
    <source>
        <dbReference type="ARBA" id="ARBA00022833"/>
    </source>
</evidence>
<dbReference type="Gene3D" id="3.90.580.10">
    <property type="entry name" value="Zinc finger, CHC2-type domain"/>
    <property type="match status" value="1"/>
</dbReference>
<evidence type="ECO:0000256" key="1">
    <source>
        <dbReference type="ARBA" id="ARBA00022478"/>
    </source>
</evidence>
<dbReference type="Pfam" id="PF01807">
    <property type="entry name" value="Zn_ribbon_DnaG"/>
    <property type="match status" value="1"/>
</dbReference>
<dbReference type="RefSeq" id="WP_085581971.1">
    <property type="nucleotide sequence ID" value="NZ_JFKA01000003.1"/>
</dbReference>
<dbReference type="SMART" id="SM00400">
    <property type="entry name" value="ZnF_CHCC"/>
    <property type="match status" value="1"/>
</dbReference>
<keyword evidence="9" id="KW-0804">Transcription</keyword>
<dbReference type="OrthoDB" id="9811157at2"/>
<dbReference type="InterPro" id="IPR036977">
    <property type="entry name" value="DNA_primase_Znf_CHC2"/>
</dbReference>
<keyword evidence="1" id="KW-0240">DNA-directed RNA polymerase</keyword>
<dbReference type="GO" id="GO:0003677">
    <property type="term" value="F:DNA binding"/>
    <property type="evidence" value="ECO:0007669"/>
    <property type="project" value="InterPro"/>
</dbReference>
<keyword evidence="7" id="KW-0863">Zinc-finger</keyword>
<evidence type="ECO:0000256" key="7">
    <source>
        <dbReference type="ARBA" id="ARBA00022771"/>
    </source>
</evidence>
<evidence type="ECO:0000259" key="11">
    <source>
        <dbReference type="SMART" id="SM00400"/>
    </source>
</evidence>
<dbReference type="EMBL" id="JFKA01000003">
    <property type="protein sequence ID" value="OSQ39006.1"/>
    <property type="molecule type" value="Genomic_DNA"/>
</dbReference>
<keyword evidence="8" id="KW-0862">Zinc</keyword>
<evidence type="ECO:0000256" key="3">
    <source>
        <dbReference type="ARBA" id="ARBA00022679"/>
    </source>
</evidence>
<reference evidence="12 13" key="1">
    <citation type="submission" date="2014-03" db="EMBL/GenBank/DDBJ databases">
        <title>The draft genome sequence of Thalassospira mesophila JCM 18969.</title>
        <authorList>
            <person name="Lai Q."/>
            <person name="Shao Z."/>
        </authorList>
    </citation>
    <scope>NUCLEOTIDE SEQUENCE [LARGE SCALE GENOMIC DNA]</scope>
    <source>
        <strain evidence="12 13">JCM 18969</strain>
    </source>
</reference>
<feature type="domain" description="Zinc finger CHC2-type" evidence="11">
    <location>
        <begin position="39"/>
        <end position="93"/>
    </location>
</feature>
<evidence type="ECO:0000256" key="4">
    <source>
        <dbReference type="ARBA" id="ARBA00022695"/>
    </source>
</evidence>
<gene>
    <name evidence="12" type="ORF">TMES_09940</name>
</gene>
<accession>A0A1Y2L199</accession>
<evidence type="ECO:0000256" key="10">
    <source>
        <dbReference type="SAM" id="MobiDB-lite"/>
    </source>
</evidence>
<keyword evidence="2" id="KW-0639">Primosome</keyword>
<evidence type="ECO:0000313" key="13">
    <source>
        <dbReference type="Proteomes" id="UP000193391"/>
    </source>
</evidence>
<dbReference type="Pfam" id="PF13362">
    <property type="entry name" value="Toprim_3"/>
    <property type="match status" value="1"/>
</dbReference>
<dbReference type="InterPro" id="IPR006171">
    <property type="entry name" value="TOPRIM_dom"/>
</dbReference>
<evidence type="ECO:0000256" key="6">
    <source>
        <dbReference type="ARBA" id="ARBA00022723"/>
    </source>
</evidence>
<dbReference type="GO" id="GO:0006269">
    <property type="term" value="P:DNA replication, synthesis of primer"/>
    <property type="evidence" value="ECO:0007669"/>
    <property type="project" value="UniProtKB-KW"/>
</dbReference>
<dbReference type="InterPro" id="IPR002694">
    <property type="entry name" value="Znf_CHC2"/>
</dbReference>
<organism evidence="12 13">
    <name type="scientific">Thalassospira mesophila</name>
    <dbReference type="NCBI Taxonomy" id="1293891"/>
    <lineage>
        <taxon>Bacteria</taxon>
        <taxon>Pseudomonadati</taxon>
        <taxon>Pseudomonadota</taxon>
        <taxon>Alphaproteobacteria</taxon>
        <taxon>Rhodospirillales</taxon>
        <taxon>Thalassospiraceae</taxon>
        <taxon>Thalassospira</taxon>
    </lineage>
</organism>
<dbReference type="GO" id="GO:0008270">
    <property type="term" value="F:zinc ion binding"/>
    <property type="evidence" value="ECO:0007669"/>
    <property type="project" value="UniProtKB-KW"/>
</dbReference>
<proteinExistence type="predicted"/>
<evidence type="ECO:0000256" key="5">
    <source>
        <dbReference type="ARBA" id="ARBA00022705"/>
    </source>
</evidence>
<sequence length="389" mass="42767">MNSDIKHSLADMADAIKGQYRPSEVVGQFVKLRRAGVEMEGLCPFHGEKSPSFKVNDRKGVIHCFGCGWHGDVIAFYAEIRGIGASEAIRALASDAGIDDPVARERLAQKARRDAARREADLAAQKQTEAGRLMAIWQSRLPVLGSPVADYLASRKVLPDVVPPTLGYLPDHPYWNRPDKGRKAVLCGRFPVMVAIMLMPDRRFAGLHMTYIAPDGSGKAQPVCPVTGEVLGAKKVRSALPDLSGAGIWLTPIRAHMAVSEGIENGLTWMLRRPDWGIAAAYSLDNLAGAGLGEGRKRSDDPKKRLPSKAPRMARPGFRPPYGDDEYSRWKTVQHVQRVTVLADNDSKDPVAAACLFERARRKFQNIGYESRVLMPPAGMDFNDMVRGM</sequence>
<protein>
    <recommendedName>
        <fullName evidence="11">Zinc finger CHC2-type domain-containing protein</fullName>
    </recommendedName>
</protein>
<feature type="region of interest" description="Disordered" evidence="10">
    <location>
        <begin position="292"/>
        <end position="318"/>
    </location>
</feature>
<dbReference type="PANTHER" id="PTHR30313:SF2">
    <property type="entry name" value="DNA PRIMASE"/>
    <property type="match status" value="1"/>
</dbReference>
<keyword evidence="3" id="KW-0808">Transferase</keyword>